<keyword evidence="1" id="KW-1133">Transmembrane helix</keyword>
<dbReference type="EMBL" id="JBJQND010000002">
    <property type="protein sequence ID" value="KAL3884324.1"/>
    <property type="molecule type" value="Genomic_DNA"/>
</dbReference>
<dbReference type="InterPro" id="IPR036179">
    <property type="entry name" value="Ig-like_dom_sf"/>
</dbReference>
<gene>
    <name evidence="2" type="ORF">ACJMK2_024471</name>
</gene>
<evidence type="ECO:0000313" key="3">
    <source>
        <dbReference type="Proteomes" id="UP001634394"/>
    </source>
</evidence>
<dbReference type="AlphaFoldDB" id="A0ABD3XDI1"/>
<dbReference type="SUPFAM" id="SSF48726">
    <property type="entry name" value="Immunoglobulin"/>
    <property type="match status" value="1"/>
</dbReference>
<keyword evidence="1" id="KW-0472">Membrane</keyword>
<protein>
    <submittedName>
        <fullName evidence="2">Uncharacterized protein</fullName>
    </submittedName>
</protein>
<proteinExistence type="predicted"/>
<dbReference type="Gene3D" id="2.60.40.10">
    <property type="entry name" value="Immunoglobulins"/>
    <property type="match status" value="1"/>
</dbReference>
<keyword evidence="3" id="KW-1185">Reference proteome</keyword>
<dbReference type="InterPro" id="IPR013783">
    <property type="entry name" value="Ig-like_fold"/>
</dbReference>
<sequence length="226" mass="25575">MKLKGTTIYQKMTDNTVWKFVLVIASGCGLYYVQGFECHVARDPIIITGDTIHSVNFTWDCRLMKNESVLSLVWFKDDICIAKATNGLLTPCDSYKSRVEQFETYGISINNISRNDSGHYKVVILLVGNHHEYLPCHPTYLPVLPEYRQLIKERTDLQFSKDEQSLVCEQHGPSKLEIGLLCGILPLTVVIGLGGVVWYCRRKKQNGNHVENENISPELSPLQISG</sequence>
<feature type="transmembrane region" description="Helical" evidence="1">
    <location>
        <begin position="178"/>
        <end position="200"/>
    </location>
</feature>
<organism evidence="2 3">
    <name type="scientific">Sinanodonta woodiana</name>
    <name type="common">Chinese pond mussel</name>
    <name type="synonym">Anodonta woodiana</name>
    <dbReference type="NCBI Taxonomy" id="1069815"/>
    <lineage>
        <taxon>Eukaryota</taxon>
        <taxon>Metazoa</taxon>
        <taxon>Spiralia</taxon>
        <taxon>Lophotrochozoa</taxon>
        <taxon>Mollusca</taxon>
        <taxon>Bivalvia</taxon>
        <taxon>Autobranchia</taxon>
        <taxon>Heteroconchia</taxon>
        <taxon>Palaeoheterodonta</taxon>
        <taxon>Unionida</taxon>
        <taxon>Unionoidea</taxon>
        <taxon>Unionidae</taxon>
        <taxon>Unioninae</taxon>
        <taxon>Sinanodonta</taxon>
    </lineage>
</organism>
<dbReference type="Proteomes" id="UP001634394">
    <property type="component" value="Unassembled WGS sequence"/>
</dbReference>
<reference evidence="2 3" key="1">
    <citation type="submission" date="2024-11" db="EMBL/GenBank/DDBJ databases">
        <title>Chromosome-level genome assembly of the freshwater bivalve Anodonta woodiana.</title>
        <authorList>
            <person name="Chen X."/>
        </authorList>
    </citation>
    <scope>NUCLEOTIDE SEQUENCE [LARGE SCALE GENOMIC DNA]</scope>
    <source>
        <strain evidence="2">MN2024</strain>
        <tissue evidence="2">Gills</tissue>
    </source>
</reference>
<comment type="caution">
    <text evidence="2">The sequence shown here is derived from an EMBL/GenBank/DDBJ whole genome shotgun (WGS) entry which is preliminary data.</text>
</comment>
<keyword evidence="1" id="KW-0812">Transmembrane</keyword>
<accession>A0ABD3XDI1</accession>
<evidence type="ECO:0000313" key="2">
    <source>
        <dbReference type="EMBL" id="KAL3884324.1"/>
    </source>
</evidence>
<evidence type="ECO:0000256" key="1">
    <source>
        <dbReference type="SAM" id="Phobius"/>
    </source>
</evidence>
<name>A0ABD3XDI1_SINWO</name>